<keyword evidence="6" id="KW-0547">Nucleotide-binding</keyword>
<dbReference type="EMBL" id="FOTF01000001">
    <property type="protein sequence ID" value="SFK72365.1"/>
    <property type="molecule type" value="Genomic_DNA"/>
</dbReference>
<evidence type="ECO:0000313" key="7">
    <source>
        <dbReference type="Proteomes" id="UP000199550"/>
    </source>
</evidence>
<keyword evidence="2" id="KW-0813">Transport</keyword>
<keyword evidence="4" id="KW-0997">Cell inner membrane</keyword>
<dbReference type="GO" id="GO:0005524">
    <property type="term" value="F:ATP binding"/>
    <property type="evidence" value="ECO:0007669"/>
    <property type="project" value="UniProtKB-KW"/>
</dbReference>
<comment type="subcellular location">
    <subcellularLocation>
        <location evidence="1">Endomembrane system</location>
    </subcellularLocation>
</comment>
<dbReference type="AlphaFoldDB" id="A0A1I4BUM4"/>
<dbReference type="Gene3D" id="3.40.190.10">
    <property type="entry name" value="Periplasmic binding protein-like II"/>
    <property type="match status" value="2"/>
</dbReference>
<protein>
    <submittedName>
        <fullName evidence="6">NitT/TauT family transport system ATP-binding protein</fullName>
    </submittedName>
</protein>
<sequence>MTTHLPVGFLPLIDAAPLIVAREMGFDRAEGVTLDLRRAHSWSALRDMVSFGQVMAAQMLAPMPVATALGLSGAGGPLAAVAVLSTNGEVIGVSRRIEERLRANGHGFDFHDARAAGLALIAAANGPLRIGVPFPFSMHAELLYHWLTALGLPAPAGVDIRTVPPPLMAAALAAEELDAFCVGEPWGSMAVENGSGALLLPGAAIWPGAPEKVLGVRADLADTAPEPLCGLIRALWRAGEWLADPSHRTSACAMLSGRDYLEVPDEVIDRALSGHLTITPRGDSRSVPGFVDFTRYTPQPQHAAWIGTQLAARMGLDRTSARAAAVATFRTDLHSQIVHAIPGYQMRPSGFARSFDGQDFSADLPE</sequence>
<dbReference type="PANTHER" id="PTHR30024:SF43">
    <property type="entry name" value="BLL4572 PROTEIN"/>
    <property type="match status" value="1"/>
</dbReference>
<dbReference type="SUPFAM" id="SSF53850">
    <property type="entry name" value="Periplasmic binding protein-like II"/>
    <property type="match status" value="1"/>
</dbReference>
<dbReference type="PANTHER" id="PTHR30024">
    <property type="entry name" value="ALIPHATIC SULFONATES-BINDING PROTEIN-RELATED"/>
    <property type="match status" value="1"/>
</dbReference>
<dbReference type="InterPro" id="IPR044527">
    <property type="entry name" value="NrtA/CpmA_ABC-bd_dom"/>
</dbReference>
<keyword evidence="3" id="KW-1003">Cell membrane</keyword>
<organism evidence="6 7">
    <name type="scientific">Loktanella salsilacus</name>
    <dbReference type="NCBI Taxonomy" id="195913"/>
    <lineage>
        <taxon>Bacteria</taxon>
        <taxon>Pseudomonadati</taxon>
        <taxon>Pseudomonadota</taxon>
        <taxon>Alphaproteobacteria</taxon>
        <taxon>Rhodobacterales</taxon>
        <taxon>Roseobacteraceae</taxon>
        <taxon>Loktanella</taxon>
    </lineage>
</organism>
<dbReference type="CDD" id="cd13553">
    <property type="entry name" value="PBP2_NrtA_CpmA_like"/>
    <property type="match status" value="1"/>
</dbReference>
<name>A0A1I4BUM4_9RHOB</name>
<evidence type="ECO:0000313" key="6">
    <source>
        <dbReference type="EMBL" id="SFK72365.1"/>
    </source>
</evidence>
<dbReference type="STRING" id="195913.SAMN04488004_101177"/>
<keyword evidence="6" id="KW-0067">ATP-binding</keyword>
<evidence type="ECO:0000256" key="3">
    <source>
        <dbReference type="ARBA" id="ARBA00022475"/>
    </source>
</evidence>
<keyword evidence="7" id="KW-1185">Reference proteome</keyword>
<dbReference type="OrthoDB" id="570524at2"/>
<accession>A0A1I4BUM4</accession>
<proteinExistence type="predicted"/>
<dbReference type="Proteomes" id="UP000199550">
    <property type="component" value="Unassembled WGS sequence"/>
</dbReference>
<evidence type="ECO:0000256" key="1">
    <source>
        <dbReference type="ARBA" id="ARBA00004308"/>
    </source>
</evidence>
<evidence type="ECO:0000256" key="2">
    <source>
        <dbReference type="ARBA" id="ARBA00022448"/>
    </source>
</evidence>
<reference evidence="6 7" key="1">
    <citation type="submission" date="2016-10" db="EMBL/GenBank/DDBJ databases">
        <authorList>
            <person name="de Groot N.N."/>
        </authorList>
    </citation>
    <scope>NUCLEOTIDE SEQUENCE [LARGE SCALE GENOMIC DNA]</scope>
    <source>
        <strain evidence="6 7">DSM 16199</strain>
    </source>
</reference>
<gene>
    <name evidence="6" type="ORF">SAMN04488004_101177</name>
</gene>
<dbReference type="Pfam" id="PF13379">
    <property type="entry name" value="NMT1_2"/>
    <property type="match status" value="1"/>
</dbReference>
<evidence type="ECO:0000256" key="4">
    <source>
        <dbReference type="ARBA" id="ARBA00022519"/>
    </source>
</evidence>
<dbReference type="GO" id="GO:0012505">
    <property type="term" value="C:endomembrane system"/>
    <property type="evidence" value="ECO:0007669"/>
    <property type="project" value="UniProtKB-SubCell"/>
</dbReference>
<keyword evidence="5" id="KW-0472">Membrane</keyword>
<dbReference type="RefSeq" id="WP_090184233.1">
    <property type="nucleotide sequence ID" value="NZ_FOTF01000001.1"/>
</dbReference>
<evidence type="ECO:0000256" key="5">
    <source>
        <dbReference type="ARBA" id="ARBA00023136"/>
    </source>
</evidence>